<dbReference type="InterPro" id="IPR012480">
    <property type="entry name" value="Hepar_II_III_C"/>
</dbReference>
<dbReference type="EMBL" id="FNCN01000013">
    <property type="protein sequence ID" value="SDH25478.1"/>
    <property type="molecule type" value="Genomic_DNA"/>
</dbReference>
<dbReference type="PANTHER" id="PTHR39210">
    <property type="entry name" value="HEPARIN-SULFATE LYASE"/>
    <property type="match status" value="1"/>
</dbReference>
<dbReference type="PROSITE" id="PS51257">
    <property type="entry name" value="PROKAR_LIPOPROTEIN"/>
    <property type="match status" value="1"/>
</dbReference>
<accession>A0A1G8AX22</accession>
<dbReference type="Pfam" id="PF07940">
    <property type="entry name" value="Hepar_II_III_C"/>
    <property type="match status" value="1"/>
</dbReference>
<evidence type="ECO:0000256" key="4">
    <source>
        <dbReference type="ARBA" id="ARBA00023239"/>
    </source>
</evidence>
<evidence type="ECO:0000256" key="3">
    <source>
        <dbReference type="ARBA" id="ARBA00022764"/>
    </source>
</evidence>
<keyword evidence="2 5" id="KW-0732">Signal</keyword>
<dbReference type="Gene3D" id="2.70.98.70">
    <property type="match status" value="1"/>
</dbReference>
<keyword evidence="4" id="KW-0456">Lyase</keyword>
<comment type="subcellular location">
    <subcellularLocation>
        <location evidence="1">Periplasm</location>
    </subcellularLocation>
</comment>
<evidence type="ECO:0000313" key="9">
    <source>
        <dbReference type="Proteomes" id="UP000198923"/>
    </source>
</evidence>
<evidence type="ECO:0000259" key="7">
    <source>
        <dbReference type="Pfam" id="PF16889"/>
    </source>
</evidence>
<evidence type="ECO:0000259" key="6">
    <source>
        <dbReference type="Pfam" id="PF07940"/>
    </source>
</evidence>
<dbReference type="RefSeq" id="WP_245691107.1">
    <property type="nucleotide sequence ID" value="NZ_FNCN01000013.1"/>
</dbReference>
<reference evidence="8 9" key="1">
    <citation type="submission" date="2016-10" db="EMBL/GenBank/DDBJ databases">
        <authorList>
            <person name="de Groot N.N."/>
        </authorList>
    </citation>
    <scope>NUCLEOTIDE SEQUENCE [LARGE SCALE GENOMIC DNA]</scope>
    <source>
        <strain evidence="8 9">CPCC 201354</strain>
    </source>
</reference>
<gene>
    <name evidence="8" type="ORF">SAMN05421505_11332</name>
</gene>
<dbReference type="AlphaFoldDB" id="A0A1G8AX22"/>
<dbReference type="GO" id="GO:0016829">
    <property type="term" value="F:lyase activity"/>
    <property type="evidence" value="ECO:0007669"/>
    <property type="project" value="UniProtKB-KW"/>
</dbReference>
<evidence type="ECO:0000313" key="8">
    <source>
        <dbReference type="EMBL" id="SDH25478.1"/>
    </source>
</evidence>
<proteinExistence type="predicted"/>
<feature type="chain" id="PRO_5011792850" evidence="5">
    <location>
        <begin position="28"/>
        <end position="560"/>
    </location>
</feature>
<organism evidence="8 9">
    <name type="scientific">Sinosporangium album</name>
    <dbReference type="NCBI Taxonomy" id="504805"/>
    <lineage>
        <taxon>Bacteria</taxon>
        <taxon>Bacillati</taxon>
        <taxon>Actinomycetota</taxon>
        <taxon>Actinomycetes</taxon>
        <taxon>Streptosporangiales</taxon>
        <taxon>Streptosporangiaceae</taxon>
        <taxon>Sinosporangium</taxon>
    </lineage>
</organism>
<dbReference type="SUPFAM" id="SSF48230">
    <property type="entry name" value="Chondroitin AC/alginate lyase"/>
    <property type="match status" value="1"/>
</dbReference>
<evidence type="ECO:0000256" key="1">
    <source>
        <dbReference type="ARBA" id="ARBA00004418"/>
    </source>
</evidence>
<dbReference type="InterPro" id="IPR031680">
    <property type="entry name" value="Hepar_II_III_N"/>
</dbReference>
<feature type="domain" description="Heparinase II/III-like C-terminal" evidence="6">
    <location>
        <begin position="296"/>
        <end position="468"/>
    </location>
</feature>
<dbReference type="Gene3D" id="1.50.10.100">
    <property type="entry name" value="Chondroitin AC/alginate lyase"/>
    <property type="match status" value="1"/>
</dbReference>
<feature type="signal peptide" evidence="5">
    <location>
        <begin position="1"/>
        <end position="27"/>
    </location>
</feature>
<feature type="domain" description="Heparin-sulfate lyase N-terminal" evidence="7">
    <location>
        <begin position="63"/>
        <end position="245"/>
    </location>
</feature>
<evidence type="ECO:0000256" key="5">
    <source>
        <dbReference type="SAM" id="SignalP"/>
    </source>
</evidence>
<dbReference type="STRING" id="504805.SAMN05421505_11332"/>
<sequence length="560" mass="61693">MRRRTRALGLTLALSLACAGTFTTSQAANATGKRTAECQGDWLPSTPTSADVMKGELSFVGLPAAKVGKNVDWRWSPYKNRSWEMVFHSLRWMGRLVADYEVTGEKRYLTRAVEVAKDWVKDNPRGRAGISAQAWAEHPIALRAPALVCLSKHVGDAWLRGSLAEHAVMLSDPKLYEKGHNHGIDQDIALLGIGCRYKRDTWSNLATRRLIETVELDVDPQGALREQAPRYGLYVYQRLNVAITNMKDCGRTVPDRILTRWKALESYIAHSTQPNGFMVPIGDGAPDVRPIGFAEPKERVKLFRSAGYAYGRTNWGKPESAFYSLRFGPGRKHHGHEDHMGVTYYAQGRDILVDTGFHSYENTPYRWWTMSPEAHNVPTVVGRNLRPSTPTALVKADTGRDRQTYRLTDKAYGVSRTRSVLVNHDEDLMAVLDTAASGAKIRNLWHFDASLKVTSNKGGQIVLKDKDFATSLVQLAMPTCKPIGGQTIARGQTKPYQGWVSPTYMQRVPAAAVVSPAAPALLTVVVPGTDTPSVTCSGNRVTVNTANGSASFRASGANLS</sequence>
<dbReference type="Proteomes" id="UP000198923">
    <property type="component" value="Unassembled WGS sequence"/>
</dbReference>
<dbReference type="PANTHER" id="PTHR39210:SF1">
    <property type="entry name" value="HEPARIN-SULFATE LYASE"/>
    <property type="match status" value="1"/>
</dbReference>
<evidence type="ECO:0000256" key="2">
    <source>
        <dbReference type="ARBA" id="ARBA00022729"/>
    </source>
</evidence>
<name>A0A1G8AX22_9ACTN</name>
<protein>
    <submittedName>
        <fullName evidence="8">Heparinase II/III N-terminus</fullName>
    </submittedName>
</protein>
<keyword evidence="3" id="KW-0574">Periplasm</keyword>
<dbReference type="InterPro" id="IPR008929">
    <property type="entry name" value="Chondroitin_lyas"/>
</dbReference>
<keyword evidence="9" id="KW-1185">Reference proteome</keyword>
<dbReference type="GO" id="GO:0042597">
    <property type="term" value="C:periplasmic space"/>
    <property type="evidence" value="ECO:0007669"/>
    <property type="project" value="UniProtKB-SubCell"/>
</dbReference>
<dbReference type="Pfam" id="PF16889">
    <property type="entry name" value="Hepar_II_III_N"/>
    <property type="match status" value="1"/>
</dbReference>